<proteinExistence type="predicted"/>
<dbReference type="GO" id="GO:0005506">
    <property type="term" value="F:iron ion binding"/>
    <property type="evidence" value="ECO:0007669"/>
    <property type="project" value="UniProtKB-UniRule"/>
</dbReference>
<dbReference type="InterPro" id="IPR001080">
    <property type="entry name" value="3Fe4S_ferredoxin"/>
</dbReference>
<dbReference type="GO" id="GO:0009055">
    <property type="term" value="F:electron transfer activity"/>
    <property type="evidence" value="ECO:0007669"/>
    <property type="project" value="UniProtKB-UniRule"/>
</dbReference>
<evidence type="ECO:0000256" key="3">
    <source>
        <dbReference type="ARBA" id="ARBA00022982"/>
    </source>
</evidence>
<dbReference type="SUPFAM" id="SSF54862">
    <property type="entry name" value="4Fe-4S ferredoxins"/>
    <property type="match status" value="1"/>
</dbReference>
<evidence type="ECO:0000256" key="1">
    <source>
        <dbReference type="ARBA" id="ARBA00022448"/>
    </source>
</evidence>
<protein>
    <recommendedName>
        <fullName evidence="6">Ferredoxin</fullName>
    </recommendedName>
</protein>
<dbReference type="Gene3D" id="3.30.70.20">
    <property type="match status" value="1"/>
</dbReference>
<dbReference type="PROSITE" id="PS51379">
    <property type="entry name" value="4FE4S_FER_2"/>
    <property type="match status" value="1"/>
</dbReference>
<dbReference type="EMBL" id="MHTB01000055">
    <property type="protein sequence ID" value="OHA54212.1"/>
    <property type="molecule type" value="Genomic_DNA"/>
</dbReference>
<sequence length="82" mass="9101">MRVRVDRDLCIGAASCIALLPEVFELDEEGKAIIKSLKGTKTSDWTDGKELSKDLQMILEAARSCPTNAIFIEDDEGKQIYP</sequence>
<evidence type="ECO:0000256" key="5">
    <source>
        <dbReference type="ARBA" id="ARBA00023014"/>
    </source>
</evidence>
<feature type="domain" description="4Fe-4S ferredoxin-type" evidence="7">
    <location>
        <begin position="1"/>
        <end position="29"/>
    </location>
</feature>
<evidence type="ECO:0000256" key="4">
    <source>
        <dbReference type="ARBA" id="ARBA00023004"/>
    </source>
</evidence>
<keyword evidence="1 6" id="KW-0813">Transport</keyword>
<keyword evidence="4 6" id="KW-0408">Iron</keyword>
<comment type="caution">
    <text evidence="8">The sequence shown here is derived from an EMBL/GenBank/DDBJ whole genome shotgun (WGS) entry which is preliminary data.</text>
</comment>
<evidence type="ECO:0000256" key="6">
    <source>
        <dbReference type="RuleBase" id="RU368020"/>
    </source>
</evidence>
<accession>A0A1G2Q305</accession>
<keyword evidence="2 6" id="KW-0479">Metal-binding</keyword>
<keyword evidence="3 6" id="KW-0249">Electron transport</keyword>
<organism evidence="8 9">
    <name type="scientific">Candidatus Veblenbacteria bacterium RIFOXYA2_FULL_43_9</name>
    <dbReference type="NCBI Taxonomy" id="1802425"/>
    <lineage>
        <taxon>Bacteria</taxon>
        <taxon>Candidatus Vebleniibacteriota</taxon>
    </lineage>
</organism>
<evidence type="ECO:0000259" key="7">
    <source>
        <dbReference type="PROSITE" id="PS51379"/>
    </source>
</evidence>
<dbReference type="Pfam" id="PF13459">
    <property type="entry name" value="Fer4_15"/>
    <property type="match status" value="1"/>
</dbReference>
<dbReference type="PANTHER" id="PTHR36923">
    <property type="entry name" value="FERREDOXIN"/>
    <property type="match status" value="1"/>
</dbReference>
<evidence type="ECO:0000313" key="9">
    <source>
        <dbReference type="Proteomes" id="UP000178936"/>
    </source>
</evidence>
<gene>
    <name evidence="8" type="ORF">A2226_02510</name>
</gene>
<evidence type="ECO:0000313" key="8">
    <source>
        <dbReference type="EMBL" id="OHA54212.1"/>
    </source>
</evidence>
<dbReference type="Proteomes" id="UP000178936">
    <property type="component" value="Unassembled WGS sequence"/>
</dbReference>
<reference evidence="8 9" key="1">
    <citation type="journal article" date="2016" name="Nat. Commun.">
        <title>Thousands of microbial genomes shed light on interconnected biogeochemical processes in an aquifer system.</title>
        <authorList>
            <person name="Anantharaman K."/>
            <person name="Brown C.T."/>
            <person name="Hug L.A."/>
            <person name="Sharon I."/>
            <person name="Castelle C.J."/>
            <person name="Probst A.J."/>
            <person name="Thomas B.C."/>
            <person name="Singh A."/>
            <person name="Wilkins M.J."/>
            <person name="Karaoz U."/>
            <person name="Brodie E.L."/>
            <person name="Williams K.H."/>
            <person name="Hubbard S.S."/>
            <person name="Banfield J.F."/>
        </authorList>
    </citation>
    <scope>NUCLEOTIDE SEQUENCE [LARGE SCALE GENOMIC DNA]</scope>
</reference>
<dbReference type="PANTHER" id="PTHR36923:SF3">
    <property type="entry name" value="FERREDOXIN"/>
    <property type="match status" value="1"/>
</dbReference>
<keyword evidence="5 6" id="KW-0411">Iron-sulfur</keyword>
<dbReference type="AlphaFoldDB" id="A0A1G2Q305"/>
<comment type="function">
    <text evidence="6">Ferredoxins are iron-sulfur proteins that transfer electrons in a wide variety of metabolic reactions.</text>
</comment>
<evidence type="ECO:0000256" key="2">
    <source>
        <dbReference type="ARBA" id="ARBA00022723"/>
    </source>
</evidence>
<dbReference type="PRINTS" id="PR00352">
    <property type="entry name" value="3FE4SFRDOXIN"/>
</dbReference>
<dbReference type="InterPro" id="IPR051269">
    <property type="entry name" value="Fe-S_cluster_ET"/>
</dbReference>
<dbReference type="InterPro" id="IPR017896">
    <property type="entry name" value="4Fe4S_Fe-S-bd"/>
</dbReference>
<name>A0A1G2Q305_9BACT</name>
<dbReference type="GO" id="GO:0051536">
    <property type="term" value="F:iron-sulfur cluster binding"/>
    <property type="evidence" value="ECO:0007669"/>
    <property type="project" value="UniProtKB-KW"/>
</dbReference>